<proteinExistence type="predicted"/>
<dbReference type="Gene3D" id="2.60.120.260">
    <property type="entry name" value="Galactose-binding domain-like"/>
    <property type="match status" value="1"/>
</dbReference>
<dbReference type="AlphaFoldDB" id="A0A0D3I8M3"/>
<evidence type="ECO:0000256" key="1">
    <source>
        <dbReference type="SAM" id="MobiDB-lite"/>
    </source>
</evidence>
<feature type="region of interest" description="Disordered" evidence="1">
    <location>
        <begin position="76"/>
        <end position="126"/>
    </location>
</feature>
<keyword evidence="3" id="KW-1185">Reference proteome</keyword>
<dbReference type="PANTHER" id="PTHR45713:SF6">
    <property type="entry name" value="F5_8 TYPE C DOMAIN-CONTAINING PROTEIN"/>
    <property type="match status" value="1"/>
</dbReference>
<protein>
    <recommendedName>
        <fullName evidence="4">F5/8 type C domain-containing protein</fullName>
    </recommendedName>
</protein>
<organism evidence="2 3">
    <name type="scientific">Emiliania huxleyi (strain CCMP1516)</name>
    <dbReference type="NCBI Taxonomy" id="280463"/>
    <lineage>
        <taxon>Eukaryota</taxon>
        <taxon>Haptista</taxon>
        <taxon>Haptophyta</taxon>
        <taxon>Prymnesiophyceae</taxon>
        <taxon>Isochrysidales</taxon>
        <taxon>Noelaerhabdaceae</taxon>
        <taxon>Emiliania</taxon>
    </lineage>
</organism>
<dbReference type="HOGENOM" id="CLU_327464_0_0_1"/>
<evidence type="ECO:0000313" key="2">
    <source>
        <dbReference type="EnsemblProtists" id="EOD07608"/>
    </source>
</evidence>
<dbReference type="PaxDb" id="2903-EOD07608"/>
<reference evidence="2" key="2">
    <citation type="submission" date="2024-10" db="UniProtKB">
        <authorList>
            <consortium name="EnsemblProtists"/>
        </authorList>
    </citation>
    <scope>IDENTIFICATION</scope>
</reference>
<dbReference type="SUPFAM" id="SSF49785">
    <property type="entry name" value="Galactose-binding domain-like"/>
    <property type="match status" value="1"/>
</dbReference>
<feature type="compositionally biased region" description="Basic and acidic residues" evidence="1">
    <location>
        <begin position="303"/>
        <end position="318"/>
    </location>
</feature>
<dbReference type="RefSeq" id="XP_005760037.1">
    <property type="nucleotide sequence ID" value="XM_005759980.1"/>
</dbReference>
<dbReference type="Pfam" id="PF22633">
    <property type="entry name" value="F5_F8_type_C_2"/>
    <property type="match status" value="1"/>
</dbReference>
<dbReference type="KEGG" id="ehx:EMIHUDRAFT_249464"/>
<dbReference type="InterPro" id="IPR008979">
    <property type="entry name" value="Galactose-bd-like_sf"/>
</dbReference>
<feature type="compositionally biased region" description="Basic residues" evidence="1">
    <location>
        <begin position="413"/>
        <end position="424"/>
    </location>
</feature>
<feature type="compositionally biased region" description="Polar residues" evidence="1">
    <location>
        <begin position="468"/>
        <end position="479"/>
    </location>
</feature>
<dbReference type="Proteomes" id="UP000013827">
    <property type="component" value="Unassembled WGS sequence"/>
</dbReference>
<sequence length="879" mass="91448">MQGPVSTFMMMRLAQDNSIMDNIDYKAKVGFVPAGDGGRVTIVLSFASESPSLLGAEACGAKNALVKDVPAKSGAEASDESIIKKDPSAEAPAAGTVDSAKAKAKAVGIPPESEPSPLKDGIDAGGGNVAGELSPIKSFAKVGIVPADDGRITIVISESVSPSLLGAKACGVKSVKDISVAKSGTEDVLKKEPAAVKAPDAGAVDSDKPKAMFATHAPSPPAVFWSKFTPLKKDIPAAESGAEACVDETGVIKNDPALKPATKGDWNVSNKDFPEETAAPTVSTSQQKHPRVIDGWKTPSPLRKIERKGEPNLIDRSKKTTKNPTPIGRVDPNGLGEPNLVDCSKSTTPTDPPTAPNGGTTNAPALTPVATGGAPLPSSEEGDADWTVSAKESPPAEKLAPAGIPDRTTPSNPRRKKRRKKGRKGASAPIVRAKSTAPVGGNNRFGALLGTNGNEGILGGTGKVPRGSTPSTTDSGATANVETTTITTPEGSVSASGWFSWPKFCPSYSLRLFGVLALLCLGTAFALSSYSATSALLSSQWHESPTSFPAVTTPIAPAWLNGFCEIGGDDTSSSCAAIASSDSVPADHPGGHEEGRLLEALMDNVKEAVGEPLHVLGQPPASVKDVYEQPGEADLETVLASRNSTERKGEPEIDFVGPVYSNRTGIIARGRDTVLPVDTSPKLRPADAGKPGIKVRKLVEAGLAGLVSQAGMTATLVRVGAAALLVCNAAAFAYPPVPPAAQLLDLRTATTYQDSSLFDKQAPVSDLSYADSTTGRPWAECGHYTSQWWGVDLGSEVYVRYVRLQNRNDCCAERLTDVDIYLGSTAETYTGNALVKSDVSVSSNVMLEVEINALGRYIYLNRPSAAGLTVCKFYRGTAR</sequence>
<evidence type="ECO:0000313" key="3">
    <source>
        <dbReference type="Proteomes" id="UP000013827"/>
    </source>
</evidence>
<feature type="region of interest" description="Disordered" evidence="1">
    <location>
        <begin position="460"/>
        <end position="479"/>
    </location>
</feature>
<accession>A0A0D3I8M3</accession>
<dbReference type="InterPro" id="IPR051941">
    <property type="entry name" value="BG_Antigen-Binding_Lectin"/>
</dbReference>
<name>A0A0D3I8M3_EMIH1</name>
<feature type="region of interest" description="Disordered" evidence="1">
    <location>
        <begin position="262"/>
        <end position="430"/>
    </location>
</feature>
<reference evidence="3" key="1">
    <citation type="journal article" date="2013" name="Nature">
        <title>Pan genome of the phytoplankton Emiliania underpins its global distribution.</title>
        <authorList>
            <person name="Read B.A."/>
            <person name="Kegel J."/>
            <person name="Klute M.J."/>
            <person name="Kuo A."/>
            <person name="Lefebvre S.C."/>
            <person name="Maumus F."/>
            <person name="Mayer C."/>
            <person name="Miller J."/>
            <person name="Monier A."/>
            <person name="Salamov A."/>
            <person name="Young J."/>
            <person name="Aguilar M."/>
            <person name="Claverie J.M."/>
            <person name="Frickenhaus S."/>
            <person name="Gonzalez K."/>
            <person name="Herman E.K."/>
            <person name="Lin Y.C."/>
            <person name="Napier J."/>
            <person name="Ogata H."/>
            <person name="Sarno A.F."/>
            <person name="Shmutz J."/>
            <person name="Schroeder D."/>
            <person name="de Vargas C."/>
            <person name="Verret F."/>
            <person name="von Dassow P."/>
            <person name="Valentin K."/>
            <person name="Van de Peer Y."/>
            <person name="Wheeler G."/>
            <person name="Dacks J.B."/>
            <person name="Delwiche C.F."/>
            <person name="Dyhrman S.T."/>
            <person name="Glockner G."/>
            <person name="John U."/>
            <person name="Richards T."/>
            <person name="Worden A.Z."/>
            <person name="Zhang X."/>
            <person name="Grigoriev I.V."/>
            <person name="Allen A.E."/>
            <person name="Bidle K."/>
            <person name="Borodovsky M."/>
            <person name="Bowler C."/>
            <person name="Brownlee C."/>
            <person name="Cock J.M."/>
            <person name="Elias M."/>
            <person name="Gladyshev V.N."/>
            <person name="Groth M."/>
            <person name="Guda C."/>
            <person name="Hadaegh A."/>
            <person name="Iglesias-Rodriguez M.D."/>
            <person name="Jenkins J."/>
            <person name="Jones B.M."/>
            <person name="Lawson T."/>
            <person name="Leese F."/>
            <person name="Lindquist E."/>
            <person name="Lobanov A."/>
            <person name="Lomsadze A."/>
            <person name="Malik S.B."/>
            <person name="Marsh M.E."/>
            <person name="Mackinder L."/>
            <person name="Mock T."/>
            <person name="Mueller-Roeber B."/>
            <person name="Pagarete A."/>
            <person name="Parker M."/>
            <person name="Probert I."/>
            <person name="Quesneville H."/>
            <person name="Raines C."/>
            <person name="Rensing S.A."/>
            <person name="Riano-Pachon D.M."/>
            <person name="Richier S."/>
            <person name="Rokitta S."/>
            <person name="Shiraiwa Y."/>
            <person name="Soanes D.M."/>
            <person name="van der Giezen M."/>
            <person name="Wahlund T.M."/>
            <person name="Williams B."/>
            <person name="Wilson W."/>
            <person name="Wolfe G."/>
            <person name="Wurch L.L."/>
        </authorList>
    </citation>
    <scope>NUCLEOTIDE SEQUENCE</scope>
</reference>
<dbReference type="PANTHER" id="PTHR45713">
    <property type="entry name" value="FTP DOMAIN-CONTAINING PROTEIN"/>
    <property type="match status" value="1"/>
</dbReference>
<dbReference type="GeneID" id="17253759"/>
<dbReference type="EnsemblProtists" id="EOD07608">
    <property type="protein sequence ID" value="EOD07608"/>
    <property type="gene ID" value="EMIHUDRAFT_249464"/>
</dbReference>
<evidence type="ECO:0008006" key="4">
    <source>
        <dbReference type="Google" id="ProtNLM"/>
    </source>
</evidence>